<comment type="caution">
    <text evidence="2">The sequence shown here is derived from an EMBL/GenBank/DDBJ whole genome shotgun (WGS) entry which is preliminary data.</text>
</comment>
<dbReference type="Proteomes" id="UP001595979">
    <property type="component" value="Unassembled WGS sequence"/>
</dbReference>
<dbReference type="PANTHER" id="PTHR36974:SF1">
    <property type="entry name" value="DOXX FAMILY MEMBRANE PROTEIN"/>
    <property type="match status" value="1"/>
</dbReference>
<name>A0ABW1DH52_9DEIO</name>
<evidence type="ECO:0000313" key="2">
    <source>
        <dbReference type="EMBL" id="MFC5847323.1"/>
    </source>
</evidence>
<accession>A0ABW1DH52</accession>
<evidence type="ECO:0008006" key="4">
    <source>
        <dbReference type="Google" id="ProtNLM"/>
    </source>
</evidence>
<dbReference type="PANTHER" id="PTHR36974">
    <property type="entry name" value="MEMBRANE PROTEIN-RELATED"/>
    <property type="match status" value="1"/>
</dbReference>
<feature type="transmembrane region" description="Helical" evidence="1">
    <location>
        <begin position="53"/>
        <end position="70"/>
    </location>
</feature>
<evidence type="ECO:0000313" key="3">
    <source>
        <dbReference type="Proteomes" id="UP001595979"/>
    </source>
</evidence>
<keyword evidence="1" id="KW-0472">Membrane</keyword>
<dbReference type="RefSeq" id="WP_380046370.1">
    <property type="nucleotide sequence ID" value="NZ_JBHSOH010000005.1"/>
</dbReference>
<keyword evidence="1" id="KW-0812">Transmembrane</keyword>
<gene>
    <name evidence="2" type="ORF">ACFPQ6_03280</name>
</gene>
<sequence>MTLLRSPHAEAARPTLGVLLLAALFVAAGTLHFVTPRFFDQIVPPGLPLTPRAATLISGAAEALGGLGLLHPRTRPAARWGLIALLVAVFPANVYMAQDPGRFHVSPAVAWGRLPLQPLLIWLVWRAGRTSARHLYR</sequence>
<feature type="transmembrane region" description="Helical" evidence="1">
    <location>
        <begin position="77"/>
        <end position="96"/>
    </location>
</feature>
<protein>
    <recommendedName>
        <fullName evidence="4">DoxX family protein</fullName>
    </recommendedName>
</protein>
<feature type="transmembrane region" description="Helical" evidence="1">
    <location>
        <begin position="12"/>
        <end position="33"/>
    </location>
</feature>
<proteinExistence type="predicted"/>
<evidence type="ECO:0000256" key="1">
    <source>
        <dbReference type="SAM" id="Phobius"/>
    </source>
</evidence>
<organism evidence="2 3">
    <name type="scientific">Deinococcus petrolearius</name>
    <dbReference type="NCBI Taxonomy" id="1751295"/>
    <lineage>
        <taxon>Bacteria</taxon>
        <taxon>Thermotogati</taxon>
        <taxon>Deinococcota</taxon>
        <taxon>Deinococci</taxon>
        <taxon>Deinococcales</taxon>
        <taxon>Deinococcaceae</taxon>
        <taxon>Deinococcus</taxon>
    </lineage>
</organism>
<dbReference type="EMBL" id="JBHSOH010000005">
    <property type="protein sequence ID" value="MFC5847323.1"/>
    <property type="molecule type" value="Genomic_DNA"/>
</dbReference>
<reference evidence="3" key="1">
    <citation type="journal article" date="2019" name="Int. J. Syst. Evol. Microbiol.">
        <title>The Global Catalogue of Microorganisms (GCM) 10K type strain sequencing project: providing services to taxonomists for standard genome sequencing and annotation.</title>
        <authorList>
            <consortium name="The Broad Institute Genomics Platform"/>
            <consortium name="The Broad Institute Genome Sequencing Center for Infectious Disease"/>
            <person name="Wu L."/>
            <person name="Ma J."/>
        </authorList>
    </citation>
    <scope>NUCLEOTIDE SEQUENCE [LARGE SCALE GENOMIC DNA]</scope>
    <source>
        <strain evidence="3">CGMCC 1.15053</strain>
    </source>
</reference>
<keyword evidence="3" id="KW-1185">Reference proteome</keyword>
<keyword evidence="1" id="KW-1133">Transmembrane helix</keyword>